<dbReference type="Gene3D" id="2.60.120.620">
    <property type="entry name" value="q2cbj1_9rhob like domain"/>
    <property type="match status" value="1"/>
</dbReference>
<dbReference type="Pfam" id="PF13640">
    <property type="entry name" value="2OG-FeII_Oxy_3"/>
    <property type="match status" value="1"/>
</dbReference>
<dbReference type="HAMAP" id="MF_00657">
    <property type="entry name" value="Hydroxyl_YbiX"/>
    <property type="match status" value="1"/>
</dbReference>
<dbReference type="PANTHER" id="PTHR41536:SF1">
    <property type="entry name" value="PKHD-TYPE HYDROXYLASE YBIX"/>
    <property type="match status" value="1"/>
</dbReference>
<feature type="binding site" evidence="7">
    <location>
        <position position="98"/>
    </location>
    <ligand>
        <name>Fe cation</name>
        <dbReference type="ChEBI" id="CHEBI:24875"/>
    </ligand>
</feature>
<dbReference type="NCBIfam" id="NF003975">
    <property type="entry name" value="PRK05467.1-4"/>
    <property type="match status" value="1"/>
</dbReference>
<dbReference type="InterPro" id="IPR023550">
    <property type="entry name" value="PKHD_hydroxylase"/>
</dbReference>
<keyword evidence="3 7" id="KW-0847">Vitamin C</keyword>
<feature type="binding site" evidence="7">
    <location>
        <position position="159"/>
    </location>
    <ligand>
        <name>Fe cation</name>
        <dbReference type="ChEBI" id="CHEBI:24875"/>
    </ligand>
</feature>
<dbReference type="GO" id="GO:0016706">
    <property type="term" value="F:2-oxoglutarate-dependent dioxygenase activity"/>
    <property type="evidence" value="ECO:0007669"/>
    <property type="project" value="UniProtKB-UniRule"/>
</dbReference>
<comment type="cofactor">
    <cofactor evidence="7">
        <name>Fe(2+)</name>
        <dbReference type="ChEBI" id="CHEBI:29033"/>
    </cofactor>
    <text evidence="7">Binds 1 Fe(2+) ion per subunit.</text>
</comment>
<evidence type="ECO:0000256" key="2">
    <source>
        <dbReference type="ARBA" id="ARBA00022723"/>
    </source>
</evidence>
<dbReference type="PROSITE" id="PS51471">
    <property type="entry name" value="FE2OG_OXY"/>
    <property type="match status" value="1"/>
</dbReference>
<evidence type="ECO:0000256" key="7">
    <source>
        <dbReference type="HAMAP-Rule" id="MF_00657"/>
    </source>
</evidence>
<proteinExistence type="inferred from homology"/>
<organism evidence="9 10">
    <name type="scientific">Advenella kashmirensis</name>
    <dbReference type="NCBI Taxonomy" id="310575"/>
    <lineage>
        <taxon>Bacteria</taxon>
        <taxon>Pseudomonadati</taxon>
        <taxon>Pseudomonadota</taxon>
        <taxon>Betaproteobacteria</taxon>
        <taxon>Burkholderiales</taxon>
        <taxon>Alcaligenaceae</taxon>
    </lineage>
</organism>
<dbReference type="Pfam" id="PF18331">
    <property type="entry name" value="PKHD_C"/>
    <property type="match status" value="1"/>
</dbReference>
<dbReference type="PANTHER" id="PTHR41536">
    <property type="entry name" value="PKHD-TYPE HYDROXYLASE YBIX"/>
    <property type="match status" value="1"/>
</dbReference>
<evidence type="ECO:0000256" key="1">
    <source>
        <dbReference type="ARBA" id="ARBA00001961"/>
    </source>
</evidence>
<evidence type="ECO:0000256" key="4">
    <source>
        <dbReference type="ARBA" id="ARBA00022964"/>
    </source>
</evidence>
<dbReference type="InterPro" id="IPR044862">
    <property type="entry name" value="Pro_4_hyd_alph_FE2OG_OXY"/>
</dbReference>
<feature type="domain" description="Fe2OG dioxygenase" evidence="8">
    <location>
        <begin position="78"/>
        <end position="178"/>
    </location>
</feature>
<feature type="binding site" evidence="7">
    <location>
        <position position="169"/>
    </location>
    <ligand>
        <name>2-oxoglutarate</name>
        <dbReference type="ChEBI" id="CHEBI:16810"/>
    </ligand>
</feature>
<dbReference type="GO" id="GO:0006974">
    <property type="term" value="P:DNA damage response"/>
    <property type="evidence" value="ECO:0007669"/>
    <property type="project" value="TreeGrafter"/>
</dbReference>
<dbReference type="GO" id="GO:0031418">
    <property type="term" value="F:L-ascorbic acid binding"/>
    <property type="evidence" value="ECO:0007669"/>
    <property type="project" value="UniProtKB-KW"/>
</dbReference>
<feature type="binding site" evidence="7">
    <location>
        <position position="96"/>
    </location>
    <ligand>
        <name>Fe cation</name>
        <dbReference type="ChEBI" id="CHEBI:24875"/>
    </ligand>
</feature>
<accession>A0A356LFP7</accession>
<evidence type="ECO:0000313" key="9">
    <source>
        <dbReference type="EMBL" id="HBP29840.1"/>
    </source>
</evidence>
<dbReference type="InterPro" id="IPR006620">
    <property type="entry name" value="Pro_4_hyd_alph"/>
</dbReference>
<comment type="caution">
    <text evidence="9">The sequence shown here is derived from an EMBL/GenBank/DDBJ whole genome shotgun (WGS) entry which is preliminary data.</text>
</comment>
<evidence type="ECO:0000256" key="6">
    <source>
        <dbReference type="ARBA" id="ARBA00023004"/>
    </source>
</evidence>
<keyword evidence="5 7" id="KW-0560">Oxidoreductase</keyword>
<dbReference type="SMART" id="SM00702">
    <property type="entry name" value="P4Hc"/>
    <property type="match status" value="1"/>
</dbReference>
<evidence type="ECO:0000256" key="5">
    <source>
        <dbReference type="ARBA" id="ARBA00023002"/>
    </source>
</evidence>
<dbReference type="GO" id="GO:0006879">
    <property type="term" value="P:intracellular iron ion homeostasis"/>
    <property type="evidence" value="ECO:0007669"/>
    <property type="project" value="TreeGrafter"/>
</dbReference>
<sequence length="226" mass="25019">MLVTIPDVLSVDTVVQLREQLEQGQWVDGRGTAGYLAAAQKRNVQLADTDPLAASLGNAILEILSQNARFISASLPLRILSPMFNAYAGEQEYGFHVDNSLRVDPQTGERIRADVSSTLFLSDPGEYDGGELLIQDTYGEQRVKLPAGHMVVYPSTSLHRVTPVTRGKRMAAILWIQSMVRDDAQRALLFEMDNTIQQLATELGEHSSVLSLSGIYHNLVRRWANI</sequence>
<dbReference type="GO" id="GO:0005506">
    <property type="term" value="F:iron ion binding"/>
    <property type="evidence" value="ECO:0007669"/>
    <property type="project" value="UniProtKB-UniRule"/>
</dbReference>
<name>A0A356LFP7_9BURK</name>
<evidence type="ECO:0000259" key="8">
    <source>
        <dbReference type="PROSITE" id="PS51471"/>
    </source>
</evidence>
<keyword evidence="2 7" id="KW-0479">Metal-binding</keyword>
<dbReference type="InterPro" id="IPR005123">
    <property type="entry name" value="Oxoglu/Fe-dep_dioxygenase_dom"/>
</dbReference>
<dbReference type="Proteomes" id="UP000264036">
    <property type="component" value="Unassembled WGS sequence"/>
</dbReference>
<dbReference type="NCBIfam" id="NF003974">
    <property type="entry name" value="PRK05467.1-3"/>
    <property type="match status" value="1"/>
</dbReference>
<comment type="cofactor">
    <cofactor evidence="1 7">
        <name>L-ascorbate</name>
        <dbReference type="ChEBI" id="CHEBI:38290"/>
    </cofactor>
</comment>
<dbReference type="AlphaFoldDB" id="A0A356LFP7"/>
<dbReference type="Gene3D" id="4.10.860.20">
    <property type="entry name" value="Rabenosyn, Rab binding domain"/>
    <property type="match status" value="1"/>
</dbReference>
<evidence type="ECO:0000256" key="3">
    <source>
        <dbReference type="ARBA" id="ARBA00022896"/>
    </source>
</evidence>
<keyword evidence="6 7" id="KW-0408">Iron</keyword>
<reference evidence="9 10" key="1">
    <citation type="journal article" date="2018" name="Nat. Biotechnol.">
        <title>A standardized bacterial taxonomy based on genome phylogeny substantially revises the tree of life.</title>
        <authorList>
            <person name="Parks D.H."/>
            <person name="Chuvochina M."/>
            <person name="Waite D.W."/>
            <person name="Rinke C."/>
            <person name="Skarshewski A."/>
            <person name="Chaumeil P.A."/>
            <person name="Hugenholtz P."/>
        </authorList>
    </citation>
    <scope>NUCLEOTIDE SEQUENCE [LARGE SCALE GENOMIC DNA]</scope>
    <source>
        <strain evidence="9">UBA10707</strain>
    </source>
</reference>
<dbReference type="EMBL" id="DOEK01000027">
    <property type="protein sequence ID" value="HBP29840.1"/>
    <property type="molecule type" value="Genomic_DNA"/>
</dbReference>
<evidence type="ECO:0000313" key="10">
    <source>
        <dbReference type="Proteomes" id="UP000264036"/>
    </source>
</evidence>
<dbReference type="InterPro" id="IPR041097">
    <property type="entry name" value="PKHD_C"/>
</dbReference>
<protein>
    <submittedName>
        <fullName evidence="9">Fe2+-dependent dioxygenase</fullName>
    </submittedName>
</protein>
<gene>
    <name evidence="9" type="ORF">DD666_10535</name>
</gene>
<keyword evidence="4 7" id="KW-0223">Dioxygenase</keyword>